<evidence type="ECO:0000313" key="3">
    <source>
        <dbReference type="EMBL" id="KZL39433.1"/>
    </source>
</evidence>
<evidence type="ECO:0000256" key="1">
    <source>
        <dbReference type="SAM" id="MobiDB-lite"/>
    </source>
</evidence>
<accession>A0A161XTG0</accession>
<dbReference type="AlphaFoldDB" id="A0A161XTG0"/>
<feature type="domain" description="DUF5776" evidence="2">
    <location>
        <begin position="141"/>
        <end position="210"/>
    </location>
</feature>
<name>A0A161XTG0_SECCO</name>
<keyword evidence="4" id="KW-1185">Reference proteome</keyword>
<dbReference type="Proteomes" id="UP000076480">
    <property type="component" value="Unassembled WGS sequence"/>
</dbReference>
<sequence length="213" mass="23545">MELTRDGYSPKTVTLTVTAPASNNSGSSSSSSTTTSSSSSSSTDVTTTTSPDTVVSGQTVANKGRAIYAVKGLYMYNKSTFTKSARKYHYTKQARTNRPIFIVDGYTKSKNGALRYKVHDYYHKSRKGYITAKSGYTKLAYYFSVPKSKAVRVITSTGVNSYAKSDLSGKKLKHYKKGTVLKVKKVVKYKLASRFELTNGRYISGNKRFVIMK</sequence>
<organism evidence="3 4">
    <name type="scientific">Secundilactobacillus collinoides</name>
    <name type="common">Lactobacillus collinoides</name>
    <dbReference type="NCBI Taxonomy" id="33960"/>
    <lineage>
        <taxon>Bacteria</taxon>
        <taxon>Bacillati</taxon>
        <taxon>Bacillota</taxon>
        <taxon>Bacilli</taxon>
        <taxon>Lactobacillales</taxon>
        <taxon>Lactobacillaceae</taxon>
        <taxon>Secundilactobacillus</taxon>
    </lineage>
</organism>
<evidence type="ECO:0000259" key="2">
    <source>
        <dbReference type="Pfam" id="PF19087"/>
    </source>
</evidence>
<dbReference type="InterPro" id="IPR044081">
    <property type="entry name" value="DUF5776"/>
</dbReference>
<dbReference type="PATRIC" id="fig|33960.6.peg.2708"/>
<evidence type="ECO:0000313" key="4">
    <source>
        <dbReference type="Proteomes" id="UP000076480"/>
    </source>
</evidence>
<dbReference type="Pfam" id="PF19087">
    <property type="entry name" value="DUF5776"/>
    <property type="match status" value="1"/>
</dbReference>
<gene>
    <name evidence="3" type="ORF">TY91_10460</name>
</gene>
<feature type="region of interest" description="Disordered" evidence="1">
    <location>
        <begin position="1"/>
        <end position="56"/>
    </location>
</feature>
<protein>
    <recommendedName>
        <fullName evidence="2">DUF5776 domain-containing protein</fullName>
    </recommendedName>
</protein>
<dbReference type="EMBL" id="JYDC01000046">
    <property type="protein sequence ID" value="KZL39433.1"/>
    <property type="molecule type" value="Genomic_DNA"/>
</dbReference>
<feature type="compositionally biased region" description="Low complexity" evidence="1">
    <location>
        <begin position="18"/>
        <end position="56"/>
    </location>
</feature>
<comment type="caution">
    <text evidence="3">The sequence shown here is derived from an EMBL/GenBank/DDBJ whole genome shotgun (WGS) entry which is preliminary data.</text>
</comment>
<reference evidence="3 4" key="1">
    <citation type="submission" date="2015-02" db="EMBL/GenBank/DDBJ databases">
        <title>Draft genome sequence of Lactobacillus collinoides CUPV2371 isolated from a natural cider, the first genome sequence of a strain of this species.</title>
        <authorList>
            <person name="Puertas A.I."/>
            <person name="Spano G."/>
            <person name="Capozzi V."/>
            <person name="Lamontanara A."/>
            <person name="Orru L."/>
            <person name="Duenas M.T."/>
        </authorList>
    </citation>
    <scope>NUCLEOTIDE SEQUENCE [LARGE SCALE GENOMIC DNA]</scope>
    <source>
        <strain evidence="3 4">237</strain>
    </source>
</reference>
<proteinExistence type="predicted"/>